<sequence>MKLIKYTYMACGILLIGGMVCIGLPAGIRNGHATTRAPAVTVPPTAKVTTPDVQSSMEIRSQTAGAWSYRCLYPHQDNHFPARCLVQQQLVVQNQKKQPMVIGAIVFSRDRVKDTSSLGPYELLVETPQGMALNQQAAISIDTGAFIPLQWQTCVGRVCIAQLNSLSDSLLEQFSHGKTGHIRMTSLRGSVLSISFELNGISHAFDTINNWIK</sequence>
<organism evidence="2 3">
    <name type="scientific">Komagataeibacter swingsii</name>
    <dbReference type="NCBI Taxonomy" id="215220"/>
    <lineage>
        <taxon>Bacteria</taxon>
        <taxon>Pseudomonadati</taxon>
        <taxon>Pseudomonadota</taxon>
        <taxon>Alphaproteobacteria</taxon>
        <taxon>Acetobacterales</taxon>
        <taxon>Acetobacteraceae</taxon>
        <taxon>Komagataeibacter</taxon>
    </lineage>
</organism>
<protein>
    <submittedName>
        <fullName evidence="2">Invasion associated locus B family protein</fullName>
    </submittedName>
</protein>
<name>A0A850PCE7_9PROT</name>
<evidence type="ECO:0000313" key="2">
    <source>
        <dbReference type="EMBL" id="NVN38661.1"/>
    </source>
</evidence>
<dbReference type="EMBL" id="JABXXS010000094">
    <property type="protein sequence ID" value="NVN38661.1"/>
    <property type="molecule type" value="Genomic_DNA"/>
</dbReference>
<dbReference type="AlphaFoldDB" id="A0A850PCE7"/>
<keyword evidence="1" id="KW-0472">Membrane</keyword>
<reference evidence="2 3" key="1">
    <citation type="submission" date="2020-06" db="EMBL/GenBank/DDBJ databases">
        <title>Description of novel acetic acid bacteria.</title>
        <authorList>
            <person name="Sombolestani A."/>
        </authorList>
    </citation>
    <scope>NUCLEOTIDE SEQUENCE [LARGE SCALE GENOMIC DNA]</scope>
    <source>
        <strain evidence="2 3">LMG 25</strain>
    </source>
</reference>
<gene>
    <name evidence="2" type="ORF">HUK81_17525</name>
</gene>
<evidence type="ECO:0000256" key="1">
    <source>
        <dbReference type="SAM" id="Phobius"/>
    </source>
</evidence>
<keyword evidence="1" id="KW-1133">Transmembrane helix</keyword>
<accession>A0A850PCE7</accession>
<keyword evidence="1" id="KW-0812">Transmembrane</keyword>
<dbReference type="InterPro" id="IPR010642">
    <property type="entry name" value="Invasion_prot_B"/>
</dbReference>
<comment type="caution">
    <text evidence="2">The sequence shown here is derived from an EMBL/GenBank/DDBJ whole genome shotgun (WGS) entry which is preliminary data.</text>
</comment>
<dbReference type="RefSeq" id="WP_176644130.1">
    <property type="nucleotide sequence ID" value="NZ_JABXXS010000094.1"/>
</dbReference>
<dbReference type="Gene3D" id="2.60.40.1880">
    <property type="entry name" value="Invasion associated locus B (IalB) protein"/>
    <property type="match status" value="1"/>
</dbReference>
<dbReference type="Proteomes" id="UP000522590">
    <property type="component" value="Unassembled WGS sequence"/>
</dbReference>
<dbReference type="InterPro" id="IPR038696">
    <property type="entry name" value="IalB_sf"/>
</dbReference>
<feature type="transmembrane region" description="Helical" evidence="1">
    <location>
        <begin position="6"/>
        <end position="28"/>
    </location>
</feature>
<proteinExistence type="predicted"/>
<evidence type="ECO:0000313" key="3">
    <source>
        <dbReference type="Proteomes" id="UP000522590"/>
    </source>
</evidence>
<dbReference type="Pfam" id="PF06776">
    <property type="entry name" value="IalB"/>
    <property type="match status" value="1"/>
</dbReference>